<dbReference type="Pfam" id="PF14620">
    <property type="entry name" value="YPEB_PepSY1-2"/>
    <property type="match status" value="1"/>
</dbReference>
<evidence type="ECO:0000259" key="1">
    <source>
        <dbReference type="Pfam" id="PF14620"/>
    </source>
</evidence>
<comment type="caution">
    <text evidence="2">The sequence shown here is derived from an EMBL/GenBank/DDBJ whole genome shotgun (WGS) entry which is preliminary data.</text>
</comment>
<gene>
    <name evidence="2" type="primary">ypeB_3</name>
    <name evidence="2" type="ORF">SDC9_130840</name>
</gene>
<feature type="domain" description="Sporulation protein YpeB PepSY1 and PepSY2" evidence="1">
    <location>
        <begin position="2"/>
        <end position="185"/>
    </location>
</feature>
<dbReference type="EMBL" id="VSSQ01032494">
    <property type="protein sequence ID" value="MPM83771.1"/>
    <property type="molecule type" value="Genomic_DNA"/>
</dbReference>
<dbReference type="GO" id="GO:0009847">
    <property type="term" value="P:spore germination"/>
    <property type="evidence" value="ECO:0007669"/>
    <property type="project" value="InterPro"/>
</dbReference>
<name>A0A645D3M7_9ZZZZ</name>
<sequence>MGRFETMEADFPEVPTLIYDGPFSEHLINRKPIALEGLEEVTQEEAQAAGESFLSLSEGTLTLTSDGKGKIPAYSFSGGGYYIQVTKQGGQVLSVLRESLPEGPDCSFDEGVAAAREFLESHGLPGMAESYYISQDGVLTVNFAAKEADVICYPDLVKVSVDLSDCSLAGFEAAGYYTNHRYRDLSQPEVSAEESRKQVSSELSVISYQLALIPTAGEYEVLCHEFKCQESDGSHIIIYVNAETGQQEKILILLEDENGTLAQ</sequence>
<evidence type="ECO:0000313" key="2">
    <source>
        <dbReference type="EMBL" id="MPM83771.1"/>
    </source>
</evidence>
<protein>
    <submittedName>
        <fullName evidence="2">Sporulation protein YpeB</fullName>
    </submittedName>
</protein>
<accession>A0A645D3M7</accession>
<dbReference type="AlphaFoldDB" id="A0A645D3M7"/>
<proteinExistence type="predicted"/>
<dbReference type="InterPro" id="IPR014239">
    <property type="entry name" value="YpeB_PepSY1-2"/>
</dbReference>
<reference evidence="2" key="1">
    <citation type="submission" date="2019-08" db="EMBL/GenBank/DDBJ databases">
        <authorList>
            <person name="Kucharzyk K."/>
            <person name="Murdoch R.W."/>
            <person name="Higgins S."/>
            <person name="Loffler F."/>
        </authorList>
    </citation>
    <scope>NUCLEOTIDE SEQUENCE</scope>
</reference>
<organism evidence="2">
    <name type="scientific">bioreactor metagenome</name>
    <dbReference type="NCBI Taxonomy" id="1076179"/>
    <lineage>
        <taxon>unclassified sequences</taxon>
        <taxon>metagenomes</taxon>
        <taxon>ecological metagenomes</taxon>
    </lineage>
</organism>